<sequence>MSLFSIACYLLVDFAAASYKEVRAPPSVLFDDDPCADGSSSIGSFQCGTALLQSSNGRRAPRQVPGKKAALQQTEAAALWAAVSELAELAAYNASLMGELRLMTGHAAKQMEAKAPHLQRQRDQRLKLLQEHLESFALCDNDLRSRQEAAQRLNATYVEWSLVHKECERQERELKADLSKCTDLLGQQLSSPEPVATGGLSPARGPQQKCEEEERRLHRKLAECSSLAQVMQSTRCSRASQVAGICDMYKVCRSGMSMAYAKAQKAAQAHHDAQKADWLGLQAVQCLQGVLSEGVNSSQLALELENCRKAPGPPSQDPPPALECVEMEDSPCVEETGMGHPRPDGVDADLAKEAAGGVSLMQEGIEMDVVLPHTMQQAFFGPLATPVCLMVTEFTVLMLIVRCLLTLREKREVDAPKSVDAWCVNSQEGADSPANGWLCAELMVPRRSRCAISVPRMCQQSGWSALVTDKMGQTLFRASTAQVDDELQLSLSRLDGSVLALCHMQQEKETGRHCCHIFQGGISLFASMAWEDAQASWFSRASAEEGAFVVRSETSQTLMRVSASNGTPLVLRDGLGRPVAEVQRSEHPATLRIEVNSESSTDLGLVTAAALFVDSLQSASL</sequence>
<dbReference type="AlphaFoldDB" id="A0AA36JD70"/>
<reference evidence="3" key="1">
    <citation type="submission" date="2023-08" db="EMBL/GenBank/DDBJ databases">
        <authorList>
            <person name="Chen Y."/>
            <person name="Shah S."/>
            <person name="Dougan E. K."/>
            <person name="Thang M."/>
            <person name="Chan C."/>
        </authorList>
    </citation>
    <scope>NUCLEOTIDE SEQUENCE</scope>
</reference>
<accession>A0AA36JD70</accession>
<comment type="caution">
    <text evidence="3">The sequence shown here is derived from an EMBL/GenBank/DDBJ whole genome shotgun (WGS) entry which is preliminary data.</text>
</comment>
<evidence type="ECO:0000313" key="3">
    <source>
        <dbReference type="EMBL" id="CAJ1403499.1"/>
    </source>
</evidence>
<keyword evidence="2" id="KW-0732">Signal</keyword>
<evidence type="ECO:0000256" key="1">
    <source>
        <dbReference type="SAM" id="MobiDB-lite"/>
    </source>
</evidence>
<gene>
    <name evidence="3" type="ORF">EVOR1521_LOCUS26164</name>
</gene>
<evidence type="ECO:0000256" key="2">
    <source>
        <dbReference type="SAM" id="SignalP"/>
    </source>
</evidence>
<evidence type="ECO:0000313" key="4">
    <source>
        <dbReference type="Proteomes" id="UP001178507"/>
    </source>
</evidence>
<keyword evidence="4" id="KW-1185">Reference proteome</keyword>
<dbReference type="EMBL" id="CAUJNA010003498">
    <property type="protein sequence ID" value="CAJ1403499.1"/>
    <property type="molecule type" value="Genomic_DNA"/>
</dbReference>
<feature type="region of interest" description="Disordered" evidence="1">
    <location>
        <begin position="189"/>
        <end position="212"/>
    </location>
</feature>
<dbReference type="Proteomes" id="UP001178507">
    <property type="component" value="Unassembled WGS sequence"/>
</dbReference>
<feature type="signal peptide" evidence="2">
    <location>
        <begin position="1"/>
        <end position="17"/>
    </location>
</feature>
<organism evidence="3 4">
    <name type="scientific">Effrenium voratum</name>
    <dbReference type="NCBI Taxonomy" id="2562239"/>
    <lineage>
        <taxon>Eukaryota</taxon>
        <taxon>Sar</taxon>
        <taxon>Alveolata</taxon>
        <taxon>Dinophyceae</taxon>
        <taxon>Suessiales</taxon>
        <taxon>Symbiodiniaceae</taxon>
        <taxon>Effrenium</taxon>
    </lineage>
</organism>
<protein>
    <submittedName>
        <fullName evidence="3">Uncharacterized protein</fullName>
    </submittedName>
</protein>
<feature type="chain" id="PRO_5041326817" evidence="2">
    <location>
        <begin position="18"/>
        <end position="621"/>
    </location>
</feature>
<proteinExistence type="predicted"/>
<name>A0AA36JD70_9DINO</name>